<name>A0ABT3WX86_9CORY</name>
<sequence length="57" mass="6305">MTITVTATSPAGKSVTRAFRDYTPDDRHTTRTATEQADAYEQARRAAGCTTNRQENL</sequence>
<proteinExistence type="predicted"/>
<protein>
    <submittedName>
        <fullName evidence="2">Uncharacterized protein</fullName>
    </submittedName>
</protein>
<dbReference type="RefSeq" id="WP_267186856.1">
    <property type="nucleotide sequence ID" value="NZ_JAPMKV010000010.1"/>
</dbReference>
<feature type="region of interest" description="Disordered" evidence="1">
    <location>
        <begin position="1"/>
        <end position="57"/>
    </location>
</feature>
<comment type="caution">
    <text evidence="2">The sequence shown here is derived from an EMBL/GenBank/DDBJ whole genome shotgun (WGS) entry which is preliminary data.</text>
</comment>
<evidence type="ECO:0000313" key="3">
    <source>
        <dbReference type="Proteomes" id="UP001081709"/>
    </source>
</evidence>
<dbReference type="EMBL" id="JAPMKV010000010">
    <property type="protein sequence ID" value="MCX7445835.1"/>
    <property type="molecule type" value="Genomic_DNA"/>
</dbReference>
<gene>
    <name evidence="2" type="ORF">OS125_11390</name>
</gene>
<evidence type="ECO:0000313" key="2">
    <source>
        <dbReference type="EMBL" id="MCX7445835.1"/>
    </source>
</evidence>
<feature type="compositionally biased region" description="Polar residues" evidence="1">
    <location>
        <begin position="1"/>
        <end position="11"/>
    </location>
</feature>
<reference evidence="2" key="1">
    <citation type="submission" date="2022-11" db="EMBL/GenBank/DDBJ databases">
        <title>Corynebacterium sp. isolated from Penguins.</title>
        <authorList>
            <person name="Sedlar K."/>
            <person name="Svec P."/>
        </authorList>
    </citation>
    <scope>NUCLEOTIDE SEQUENCE</scope>
    <source>
        <strain evidence="2">P7003</strain>
    </source>
</reference>
<organism evidence="2 3">
    <name type="scientific">Corynebacterium pygosceleis</name>
    <dbReference type="NCBI Taxonomy" id="2800406"/>
    <lineage>
        <taxon>Bacteria</taxon>
        <taxon>Bacillati</taxon>
        <taxon>Actinomycetota</taxon>
        <taxon>Actinomycetes</taxon>
        <taxon>Mycobacteriales</taxon>
        <taxon>Corynebacteriaceae</taxon>
        <taxon>Corynebacterium</taxon>
    </lineage>
</organism>
<evidence type="ECO:0000256" key="1">
    <source>
        <dbReference type="SAM" id="MobiDB-lite"/>
    </source>
</evidence>
<feature type="compositionally biased region" description="Basic and acidic residues" evidence="1">
    <location>
        <begin position="18"/>
        <end position="29"/>
    </location>
</feature>
<accession>A0ABT3WX86</accession>
<dbReference type="Proteomes" id="UP001081709">
    <property type="component" value="Unassembled WGS sequence"/>
</dbReference>
<keyword evidence="3" id="KW-1185">Reference proteome</keyword>